<dbReference type="EMBL" id="AZBU02000003">
    <property type="protein sequence ID" value="TKR88272.1"/>
    <property type="molecule type" value="Genomic_DNA"/>
</dbReference>
<dbReference type="AlphaFoldDB" id="A0A4U5NXQ5"/>
<keyword evidence="3" id="KW-1185">Reference proteome</keyword>
<proteinExistence type="predicted"/>
<organism evidence="2 3">
    <name type="scientific">Steinernema carpocapsae</name>
    <name type="common">Entomopathogenic nematode</name>
    <dbReference type="NCBI Taxonomy" id="34508"/>
    <lineage>
        <taxon>Eukaryota</taxon>
        <taxon>Metazoa</taxon>
        <taxon>Ecdysozoa</taxon>
        <taxon>Nematoda</taxon>
        <taxon>Chromadorea</taxon>
        <taxon>Rhabditida</taxon>
        <taxon>Tylenchina</taxon>
        <taxon>Panagrolaimomorpha</taxon>
        <taxon>Strongyloidoidea</taxon>
        <taxon>Steinernematidae</taxon>
        <taxon>Steinernema</taxon>
    </lineage>
</organism>
<evidence type="ECO:0000313" key="3">
    <source>
        <dbReference type="Proteomes" id="UP000298663"/>
    </source>
</evidence>
<comment type="caution">
    <text evidence="2">The sequence shown here is derived from an EMBL/GenBank/DDBJ whole genome shotgun (WGS) entry which is preliminary data.</text>
</comment>
<protein>
    <submittedName>
        <fullName evidence="2">Uncharacterized protein</fullName>
    </submittedName>
</protein>
<evidence type="ECO:0000313" key="2">
    <source>
        <dbReference type="EMBL" id="TKR88272.1"/>
    </source>
</evidence>
<name>A0A4U5NXQ5_STECR</name>
<reference evidence="2 3" key="2">
    <citation type="journal article" date="2019" name="G3 (Bethesda)">
        <title>Hybrid Assembly of the Genome of the Entomopathogenic Nematode Steinernema carpocapsae Identifies the X-Chromosome.</title>
        <authorList>
            <person name="Serra L."/>
            <person name="Macchietto M."/>
            <person name="Macias-Munoz A."/>
            <person name="McGill C.J."/>
            <person name="Rodriguez I.M."/>
            <person name="Rodriguez B."/>
            <person name="Murad R."/>
            <person name="Mortazavi A."/>
        </authorList>
    </citation>
    <scope>NUCLEOTIDE SEQUENCE [LARGE SCALE GENOMIC DNA]</scope>
    <source>
        <strain evidence="2 3">ALL</strain>
    </source>
</reference>
<gene>
    <name evidence="2" type="ORF">L596_012540</name>
</gene>
<feature type="region of interest" description="Disordered" evidence="1">
    <location>
        <begin position="42"/>
        <end position="132"/>
    </location>
</feature>
<reference evidence="2 3" key="1">
    <citation type="journal article" date="2015" name="Genome Biol.">
        <title>Comparative genomics of Steinernema reveals deeply conserved gene regulatory networks.</title>
        <authorList>
            <person name="Dillman A.R."/>
            <person name="Macchietto M."/>
            <person name="Porter C.F."/>
            <person name="Rogers A."/>
            <person name="Williams B."/>
            <person name="Antoshechkin I."/>
            <person name="Lee M.M."/>
            <person name="Goodwin Z."/>
            <person name="Lu X."/>
            <person name="Lewis E.E."/>
            <person name="Goodrich-Blair H."/>
            <person name="Stock S.P."/>
            <person name="Adams B.J."/>
            <person name="Sternberg P.W."/>
            <person name="Mortazavi A."/>
        </authorList>
    </citation>
    <scope>NUCLEOTIDE SEQUENCE [LARGE SCALE GENOMIC DNA]</scope>
    <source>
        <strain evidence="2 3">ALL</strain>
    </source>
</reference>
<accession>A0A4U5NXQ5</accession>
<feature type="compositionally biased region" description="Basic and acidic residues" evidence="1">
    <location>
        <begin position="42"/>
        <end position="53"/>
    </location>
</feature>
<sequence>MASVNGSNIVRMLSLVLPLSDASEAISAQEIQLFENIKRLIHGADESRTRDKGGALVLGTDDSYESDTESDSEHEIDQDSDFAPASKKRNSRTTFTTKYKNQKKAKTSHGIERPTSRLPIYPTTDCAKQTYR</sequence>
<evidence type="ECO:0000256" key="1">
    <source>
        <dbReference type="SAM" id="MobiDB-lite"/>
    </source>
</evidence>
<dbReference type="Proteomes" id="UP000298663">
    <property type="component" value="Unassembled WGS sequence"/>
</dbReference>